<keyword evidence="3" id="KW-1185">Reference proteome</keyword>
<evidence type="ECO:0000313" key="2">
    <source>
        <dbReference type="EMBL" id="KJH43821.1"/>
    </source>
</evidence>
<feature type="chain" id="PRO_5002335823" evidence="1">
    <location>
        <begin position="20"/>
        <end position="388"/>
    </location>
</feature>
<dbReference type="PANTHER" id="PTHR33995">
    <property type="entry name" value="PROTEIN CBG18546"/>
    <property type="match status" value="1"/>
</dbReference>
<keyword evidence="1" id="KW-0732">Signal</keyword>
<protein>
    <submittedName>
        <fullName evidence="2">Uncharacterized protein</fullName>
    </submittedName>
</protein>
<dbReference type="SUPFAM" id="SSF57501">
    <property type="entry name" value="Cystine-knot cytokines"/>
    <property type="match status" value="1"/>
</dbReference>
<evidence type="ECO:0000313" key="3">
    <source>
        <dbReference type="Proteomes" id="UP000053766"/>
    </source>
</evidence>
<dbReference type="Proteomes" id="UP000053766">
    <property type="component" value="Unassembled WGS sequence"/>
</dbReference>
<dbReference type="PANTHER" id="PTHR33995:SF7">
    <property type="entry name" value="BURSICON SUBUNIT ALPHA-RELATED"/>
    <property type="match status" value="1"/>
</dbReference>
<evidence type="ECO:0000256" key="1">
    <source>
        <dbReference type="SAM" id="SignalP"/>
    </source>
</evidence>
<accession>A0A0D8XN73</accession>
<feature type="signal peptide" evidence="1">
    <location>
        <begin position="1"/>
        <end position="19"/>
    </location>
</feature>
<dbReference type="EMBL" id="KN716524">
    <property type="protein sequence ID" value="KJH43821.1"/>
    <property type="molecule type" value="Genomic_DNA"/>
</dbReference>
<dbReference type="AlphaFoldDB" id="A0A0D8XN73"/>
<reference evidence="2" key="1">
    <citation type="submission" date="2013-11" db="EMBL/GenBank/DDBJ databases">
        <title>Draft genome of the bovine lungworm Dictyocaulus viviparus.</title>
        <authorList>
            <person name="Mitreva M."/>
        </authorList>
    </citation>
    <scope>NUCLEOTIDE SEQUENCE [LARGE SCALE GENOMIC DNA]</scope>
    <source>
        <strain evidence="2">HannoverDv2000</strain>
    </source>
</reference>
<sequence>MWVVSLPVVLLFSYSPTLAQVHVRVWQPNTDSSKIKEPSKFRDLAERRPISTATTKPGITTQETINTIITATTSTTTDISTTNTVLSTVQWASPTTVNVCGETDPMALIESLKDSGIYNEIYMAPDIFTASRNFPDLGGRNFMKAKSRYHCDDTCERSSELVRLVMIGDEPTEPPSKESEHSWWSEDQWTRGKRTSFTSTLSRGGRRHELENNLRNLLRELDQIDGDNIQETGKHSEQEEFDRFFASKLHRETVLPTRRKRSSNAELTARNSGLAKDIIGTTIALECRNKYDDHQSGYHLCSSCRAVRHLPRTYFPRILNEVICGESTCVRGDGRCAQRFLPLKNYKQPGSYIAKQTQDIPNVMVMKFRFYITKELTTVQNGAWSPST</sequence>
<organism evidence="2 3">
    <name type="scientific">Dictyocaulus viviparus</name>
    <name type="common">Bovine lungworm</name>
    <dbReference type="NCBI Taxonomy" id="29172"/>
    <lineage>
        <taxon>Eukaryota</taxon>
        <taxon>Metazoa</taxon>
        <taxon>Ecdysozoa</taxon>
        <taxon>Nematoda</taxon>
        <taxon>Chromadorea</taxon>
        <taxon>Rhabditida</taxon>
        <taxon>Rhabditina</taxon>
        <taxon>Rhabditomorpha</taxon>
        <taxon>Strongyloidea</taxon>
        <taxon>Metastrongylidae</taxon>
        <taxon>Dictyocaulus</taxon>
    </lineage>
</organism>
<name>A0A0D8XN73_DICVI</name>
<gene>
    <name evidence="2" type="ORF">DICVIV_10163</name>
</gene>
<proteinExistence type="predicted"/>
<dbReference type="OrthoDB" id="5977230at2759"/>
<dbReference type="InterPro" id="IPR029034">
    <property type="entry name" value="Cystine-knot_cytokine"/>
</dbReference>